<dbReference type="HOGENOM" id="CLU_201126_2_0_4"/>
<gene>
    <name evidence="1" type="ordered locus">RGE_19070</name>
</gene>
<dbReference type="Proteomes" id="UP000007883">
    <property type="component" value="Chromosome"/>
</dbReference>
<sequence>MSKLLDLMRKLGSDAALNSEYEQDPQAVISRFGLSAEESAALLSKDYEAIKRLTGLKDGQFATNHTIRAYDK</sequence>
<protein>
    <recommendedName>
        <fullName evidence="3">Extradiol ring-cleavage dioxygenase LigAB LigA subunit domain-containing protein</fullName>
    </recommendedName>
</protein>
<proteinExistence type="predicted"/>
<dbReference type="eggNOG" id="ENOG5033GYV">
    <property type="taxonomic scope" value="Bacteria"/>
</dbReference>
<evidence type="ECO:0008006" key="3">
    <source>
        <dbReference type="Google" id="ProtNLM"/>
    </source>
</evidence>
<reference evidence="1 2" key="1">
    <citation type="journal article" date="2012" name="J. Bacteriol.">
        <title>Complete genome sequence of phototrophic betaproteobacterium Rubrivivax gelatinosus IL144.</title>
        <authorList>
            <person name="Nagashima S."/>
            <person name="Kamimura A."/>
            <person name="Shimizu T."/>
            <person name="Nakamura-isaki S."/>
            <person name="Aono E."/>
            <person name="Sakamoto K."/>
            <person name="Ichikawa N."/>
            <person name="Nakazawa H."/>
            <person name="Sekine M."/>
            <person name="Yamazaki S."/>
            <person name="Fujita N."/>
            <person name="Shimada K."/>
            <person name="Hanada S."/>
            <person name="Nagashima K.V.P."/>
        </authorList>
    </citation>
    <scope>NUCLEOTIDE SEQUENCE [LARGE SCALE GENOMIC DNA]</scope>
    <source>
        <strain evidence="2">NBRC 100245 / IL144</strain>
    </source>
</reference>
<accession>I0HQG1</accession>
<organism evidence="1 2">
    <name type="scientific">Rubrivivax gelatinosus (strain NBRC 100245 / IL144)</name>
    <dbReference type="NCBI Taxonomy" id="983917"/>
    <lineage>
        <taxon>Bacteria</taxon>
        <taxon>Pseudomonadati</taxon>
        <taxon>Pseudomonadota</taxon>
        <taxon>Betaproteobacteria</taxon>
        <taxon>Burkholderiales</taxon>
        <taxon>Sphaerotilaceae</taxon>
        <taxon>Rubrivivax</taxon>
    </lineage>
</organism>
<dbReference type="InterPro" id="IPR036622">
    <property type="entry name" value="LigA_sf"/>
</dbReference>
<dbReference type="RefSeq" id="WP_014428111.1">
    <property type="nucleotide sequence ID" value="NC_017075.1"/>
</dbReference>
<evidence type="ECO:0000313" key="2">
    <source>
        <dbReference type="Proteomes" id="UP000007883"/>
    </source>
</evidence>
<dbReference type="STRING" id="983917.RGE_19070"/>
<evidence type="ECO:0000313" key="1">
    <source>
        <dbReference type="EMBL" id="BAL95248.1"/>
    </source>
</evidence>
<dbReference type="SUPFAM" id="SSF48076">
    <property type="entry name" value="LigA subunit of an aromatic-ring-opening dioxygenase LigAB"/>
    <property type="match status" value="1"/>
</dbReference>
<dbReference type="PATRIC" id="fig|983917.3.peg.1840"/>
<name>I0HQG1_RUBGI</name>
<dbReference type="Gene3D" id="1.10.700.10">
    <property type="entry name" value="Dioxygenase LigAB, LigA subunit"/>
    <property type="match status" value="1"/>
</dbReference>
<dbReference type="AlphaFoldDB" id="I0HQG1"/>
<dbReference type="EMBL" id="AP012320">
    <property type="protein sequence ID" value="BAL95248.1"/>
    <property type="molecule type" value="Genomic_DNA"/>
</dbReference>
<dbReference type="KEGG" id="rge:RGE_19070"/>
<keyword evidence="2" id="KW-1185">Reference proteome</keyword>